<evidence type="ECO:0000313" key="2">
    <source>
        <dbReference type="Proteomes" id="UP000221949"/>
    </source>
</evidence>
<evidence type="ECO:0000313" key="1">
    <source>
        <dbReference type="EMBL" id="ANZ50621.1"/>
    </source>
</evidence>
<proteinExistence type="predicted"/>
<accession>A0A1B2IH66</accession>
<organism evidence="1 2">
    <name type="scientific">Erwinia phage vB_EamM_Stratton</name>
    <dbReference type="NCBI Taxonomy" id="1883378"/>
    <lineage>
        <taxon>Viruses</taxon>
        <taxon>Duplodnaviria</taxon>
        <taxon>Heunggongvirae</taxon>
        <taxon>Uroviricota</taxon>
        <taxon>Caudoviricetes</taxon>
        <taxon>Chimalliviridae</taxon>
        <taxon>Erskinevirus</taxon>
        <taxon>Erskinevirus EaH2</taxon>
    </lineage>
</organism>
<reference evidence="2" key="1">
    <citation type="submission" date="2016-06" db="EMBL/GenBank/DDBJ databases">
        <authorList>
            <person name="Berg J.A."/>
            <person name="Stratton M.L."/>
            <person name="Esplin I.D."/>
            <person name="Jensen G.L."/>
            <person name="Merrill B.D."/>
            <person name="Breakwell D.P."/>
            <person name="Hope S."/>
            <person name="Grose J.H."/>
        </authorList>
    </citation>
    <scope>NUCLEOTIDE SEQUENCE [LARGE SCALE GENOMIC DNA]</scope>
</reference>
<protein>
    <submittedName>
        <fullName evidence="1">Uncharacterized protein</fullName>
    </submittedName>
</protein>
<dbReference type="EMBL" id="KX397373">
    <property type="protein sequence ID" value="ANZ50621.1"/>
    <property type="molecule type" value="Genomic_DNA"/>
</dbReference>
<gene>
    <name evidence="1" type="ORF">STRATTON_196</name>
</gene>
<sequence>MRVVEIRKDVWMESIAESGGWEGIEADLPETNDAPLVLLVQTKGERLIRGIFHRVNLVNPLLRATAVGLSEIDPDWFKDYIKRKSPNNVINIELSDETRMARLQPTALCIYDPNLEQDTPSDINLKLGTILESNIVRLVTDTLEHLQPPMLIIRNPNELALDHLMNYLEHNTTYLVNSRTYTLKGE</sequence>
<name>A0A1B2IH66_9CAUD</name>
<dbReference type="Proteomes" id="UP000221949">
    <property type="component" value="Segment"/>
</dbReference>